<dbReference type="EMBL" id="JH930474">
    <property type="protein sequence ID" value="EKM53195.1"/>
    <property type="molecule type" value="Genomic_DNA"/>
</dbReference>
<dbReference type="GeneID" id="18919632"/>
<feature type="domain" description="Phytase-like" evidence="2">
    <location>
        <begin position="100"/>
        <end position="393"/>
    </location>
</feature>
<evidence type="ECO:0000313" key="4">
    <source>
        <dbReference type="Proteomes" id="UP000008370"/>
    </source>
</evidence>
<dbReference type="PANTHER" id="PTHR37957">
    <property type="entry name" value="BLR7070 PROTEIN"/>
    <property type="match status" value="1"/>
</dbReference>
<dbReference type="InterPro" id="IPR027372">
    <property type="entry name" value="Phytase-like_dom"/>
</dbReference>
<dbReference type="InParanoid" id="K5W250"/>
<evidence type="ECO:0000256" key="1">
    <source>
        <dbReference type="SAM" id="SignalP"/>
    </source>
</evidence>
<keyword evidence="1" id="KW-0732">Signal</keyword>
<dbReference type="HOGENOM" id="CLU_026803_0_0_1"/>
<dbReference type="Pfam" id="PF13449">
    <property type="entry name" value="Phytase-like"/>
    <property type="match status" value="1"/>
</dbReference>
<dbReference type="KEGG" id="pco:PHACADRAFT_30229"/>
<dbReference type="Proteomes" id="UP000008370">
    <property type="component" value="Unassembled WGS sequence"/>
</dbReference>
<gene>
    <name evidence="3" type="ORF">PHACADRAFT_30229</name>
</gene>
<feature type="chain" id="PRO_5003885344" description="Phytase-like domain-containing protein" evidence="1">
    <location>
        <begin position="20"/>
        <end position="501"/>
    </location>
</feature>
<feature type="signal peptide" evidence="1">
    <location>
        <begin position="1"/>
        <end position="19"/>
    </location>
</feature>
<keyword evidence="4" id="KW-1185">Reference proteome</keyword>
<reference evidence="3 4" key="1">
    <citation type="journal article" date="2012" name="BMC Genomics">
        <title>Comparative genomics of the white-rot fungi, Phanerochaete carnosa and P. chrysosporium, to elucidate the genetic basis of the distinct wood types they colonize.</title>
        <authorList>
            <person name="Suzuki H."/>
            <person name="MacDonald J."/>
            <person name="Syed K."/>
            <person name="Salamov A."/>
            <person name="Hori C."/>
            <person name="Aerts A."/>
            <person name="Henrissat B."/>
            <person name="Wiebenga A."/>
            <person name="vanKuyk P.A."/>
            <person name="Barry K."/>
            <person name="Lindquist E."/>
            <person name="LaButti K."/>
            <person name="Lapidus A."/>
            <person name="Lucas S."/>
            <person name="Coutinho P."/>
            <person name="Gong Y."/>
            <person name="Samejima M."/>
            <person name="Mahadevan R."/>
            <person name="Abou-Zaid M."/>
            <person name="de Vries R.P."/>
            <person name="Igarashi K."/>
            <person name="Yadav J.S."/>
            <person name="Grigoriev I.V."/>
            <person name="Master E.R."/>
        </authorList>
    </citation>
    <scope>NUCLEOTIDE SEQUENCE [LARGE SCALE GENOMIC DNA]</scope>
    <source>
        <strain evidence="3 4">HHB-10118-sp</strain>
    </source>
</reference>
<proteinExistence type="predicted"/>
<dbReference type="OrthoDB" id="425936at2759"/>
<dbReference type="AlphaFoldDB" id="K5W250"/>
<evidence type="ECO:0000259" key="2">
    <source>
        <dbReference type="Pfam" id="PF13449"/>
    </source>
</evidence>
<protein>
    <recommendedName>
        <fullName evidence="2">Phytase-like domain-containing protein</fullName>
    </recommendedName>
</protein>
<name>K5W250_PHACS</name>
<sequence length="501" mass="53551">MARLFALLLLFVQASVVLASPLATRASEPDPSLATSVTVAGQTFINKVRRAVTSGIKGLVGFGLIPSNFTESTGDTLGGIGSAIALKLGSFSQQADGTFTGTIVVQPDRGFNVDGTVDYQGRQHQIDFVLSPYYDTSDLSFTQAQQTLQLTYRSTLLYTERAHGVTTGLDAGGVRPAQSDFPDDPLADPEMPIPSKSDDRLTLDLEGLALNADGTFWVSDEYGPYVYRFDSNADLLQTIQPPDAIVPLSGGDVDFTGENDPDTGRAANKGFECLTVDTSTNTLWVMLQTATIQDGGNKKSHARYTRLLAYDISSPNTDRPVLTAEYIVPLPLDSGGDTLGASEISFVSENIFLVLSRDSNGHGGDSTESEYKGIDLIDISAATNIAGSEFDSHKNAVAPKGKLDSSVTPATYTPFVSLINSTELARFGDPSDATLIDAKWESIALTPVGDSQFPNDFFLFTAADNDFLTTDGVSLGRPYNAGVDVDNQFFVFRVTLPTKSS</sequence>
<dbReference type="RefSeq" id="XP_007397619.1">
    <property type="nucleotide sequence ID" value="XM_007397557.1"/>
</dbReference>
<accession>K5W250</accession>
<dbReference type="PANTHER" id="PTHR37957:SF1">
    <property type="entry name" value="PHYTASE-LIKE DOMAIN-CONTAINING PROTEIN"/>
    <property type="match status" value="1"/>
</dbReference>
<evidence type="ECO:0000313" key="3">
    <source>
        <dbReference type="EMBL" id="EKM53195.1"/>
    </source>
</evidence>
<organism evidence="3 4">
    <name type="scientific">Phanerochaete carnosa (strain HHB-10118-sp)</name>
    <name type="common">White-rot fungus</name>
    <name type="synonym">Peniophora carnosa</name>
    <dbReference type="NCBI Taxonomy" id="650164"/>
    <lineage>
        <taxon>Eukaryota</taxon>
        <taxon>Fungi</taxon>
        <taxon>Dikarya</taxon>
        <taxon>Basidiomycota</taxon>
        <taxon>Agaricomycotina</taxon>
        <taxon>Agaricomycetes</taxon>
        <taxon>Polyporales</taxon>
        <taxon>Phanerochaetaceae</taxon>
        <taxon>Phanerochaete</taxon>
    </lineage>
</organism>